<dbReference type="STRING" id="880526.GCA_000427365_00008"/>
<dbReference type="EC" id="3.2.1.23" evidence="3"/>
<dbReference type="PANTHER" id="PTHR46323">
    <property type="entry name" value="BETA-GALACTOSIDASE"/>
    <property type="match status" value="1"/>
</dbReference>
<protein>
    <recommendedName>
        <fullName evidence="3">beta-galactosidase</fullName>
        <ecNumber evidence="3">3.2.1.23</ecNumber>
    </recommendedName>
</protein>
<dbReference type="GO" id="GO:0009341">
    <property type="term" value="C:beta-galactosidase complex"/>
    <property type="evidence" value="ECO:0007669"/>
    <property type="project" value="TreeGrafter"/>
</dbReference>
<feature type="domain" description="Glycoside hydrolase family 2 immunoglobulin-like beta-sandwich" evidence="6">
    <location>
        <begin position="225"/>
        <end position="326"/>
    </location>
</feature>
<dbReference type="SUPFAM" id="SSF49303">
    <property type="entry name" value="beta-Galactosidase/glucuronidase domain"/>
    <property type="match status" value="1"/>
</dbReference>
<evidence type="ECO:0000256" key="3">
    <source>
        <dbReference type="ARBA" id="ARBA00012756"/>
    </source>
</evidence>
<feature type="domain" description="Glycosyl hydrolases family 2 sugar binding" evidence="7">
    <location>
        <begin position="31"/>
        <end position="221"/>
    </location>
</feature>
<dbReference type="InterPro" id="IPR006102">
    <property type="entry name" value="Ig-like_GH2"/>
</dbReference>
<dbReference type="Pfam" id="PF02837">
    <property type="entry name" value="Glyco_hydro_2_N"/>
    <property type="match status" value="1"/>
</dbReference>
<dbReference type="InterPro" id="IPR006104">
    <property type="entry name" value="Glyco_hydro_2_N"/>
</dbReference>
<evidence type="ECO:0000259" key="6">
    <source>
        <dbReference type="Pfam" id="PF00703"/>
    </source>
</evidence>
<dbReference type="RefSeq" id="WP_037291167.1">
    <property type="nucleotide sequence ID" value="NZ_UGVL01000001.1"/>
</dbReference>
<organism evidence="8 9">
    <name type="scientific">Rikenella microfusus</name>
    <dbReference type="NCBI Taxonomy" id="28139"/>
    <lineage>
        <taxon>Bacteria</taxon>
        <taxon>Pseudomonadati</taxon>
        <taxon>Bacteroidota</taxon>
        <taxon>Bacteroidia</taxon>
        <taxon>Bacteroidales</taxon>
        <taxon>Rikenellaceae</taxon>
        <taxon>Rikenella</taxon>
    </lineage>
</organism>
<dbReference type="AlphaFoldDB" id="A0A379MRB4"/>
<evidence type="ECO:0000259" key="7">
    <source>
        <dbReference type="Pfam" id="PF02837"/>
    </source>
</evidence>
<name>A0A379MRB4_9BACT</name>
<dbReference type="GO" id="GO:0004565">
    <property type="term" value="F:beta-galactosidase activity"/>
    <property type="evidence" value="ECO:0007669"/>
    <property type="project" value="UniProtKB-EC"/>
</dbReference>
<dbReference type="InterPro" id="IPR017853">
    <property type="entry name" value="GH"/>
</dbReference>
<dbReference type="Pfam" id="PF00703">
    <property type="entry name" value="Glyco_hydro_2"/>
    <property type="match status" value="1"/>
</dbReference>
<dbReference type="PANTHER" id="PTHR46323:SF2">
    <property type="entry name" value="BETA-GALACTOSIDASE"/>
    <property type="match status" value="1"/>
</dbReference>
<dbReference type="Gene3D" id="2.60.40.10">
    <property type="entry name" value="Immunoglobulins"/>
    <property type="match status" value="1"/>
</dbReference>
<keyword evidence="5 8" id="KW-0326">Glycosidase</keyword>
<dbReference type="SUPFAM" id="SSF49785">
    <property type="entry name" value="Galactose-binding domain-like"/>
    <property type="match status" value="1"/>
</dbReference>
<dbReference type="InterPro" id="IPR013783">
    <property type="entry name" value="Ig-like_fold"/>
</dbReference>
<dbReference type="Gene3D" id="2.60.120.260">
    <property type="entry name" value="Galactose-binding domain-like"/>
    <property type="match status" value="1"/>
</dbReference>
<dbReference type="InterPro" id="IPR050347">
    <property type="entry name" value="Bact_Beta-galactosidase"/>
</dbReference>
<evidence type="ECO:0000256" key="4">
    <source>
        <dbReference type="ARBA" id="ARBA00022801"/>
    </source>
</evidence>
<dbReference type="OrthoDB" id="9801077at2"/>
<evidence type="ECO:0000313" key="8">
    <source>
        <dbReference type="EMBL" id="SUE34168.1"/>
    </source>
</evidence>
<keyword evidence="9" id="KW-1185">Reference proteome</keyword>
<dbReference type="InterPro" id="IPR008979">
    <property type="entry name" value="Galactose-bd-like_sf"/>
</dbReference>
<dbReference type="SUPFAM" id="SSF51445">
    <property type="entry name" value="(Trans)glycosidases"/>
    <property type="match status" value="1"/>
</dbReference>
<evidence type="ECO:0000256" key="2">
    <source>
        <dbReference type="ARBA" id="ARBA00007401"/>
    </source>
</evidence>
<keyword evidence="4 8" id="KW-0378">Hydrolase</keyword>
<dbReference type="Proteomes" id="UP000255233">
    <property type="component" value="Unassembled WGS sequence"/>
</dbReference>
<comment type="similarity">
    <text evidence="2">Belongs to the glycosyl hydrolase 2 family.</text>
</comment>
<evidence type="ECO:0000256" key="5">
    <source>
        <dbReference type="ARBA" id="ARBA00023295"/>
    </source>
</evidence>
<sequence length="935" mass="104503">MIKRIALLWAGLPVLLLLLLVSCRKSSPYLSLAGEWRFALDPDDVGTEQEWQKRTLDGTIFLPGSLQEQGYGENIGVETPWTGQIVDSSWYAEPQYAAYRQPGNIKVPFWLNPDKHYVGVAWYQKTIRIPAGWENRPVVLELERAHWTTTLYLDGEQVGAQEALQTPHRYVLDGLETGEHMLTLRVDNRLHVDVGMNAHSVSDHTQTNWNGIIGRIGLSAKPARYIESVRIDPDIRTKQARVTVSLAGRPDGEAELILQALAADGTRLGDAVQVKAGPGDTLAEATVDLGPQAELWSEYTPVVYTMEVSLRSASGSDRYRSDFGLREFKADGTRFAVNGNPVFLRGTLECCVFPQTGYPAMEADSWAGIYRKCKEYGLNHVRFHSWCPPEAAFRAADSMGIYLQVECGGWAEIGSGKPQDEWFRRESDRILKEYGNHPSFCLMAYGNEPSGDGQGRYLSELIEYWRGKDPRRVYTGAAGWPYLDNADYWNTPDPRIQAWGAGTNSVINREVPRTDYDFAGIIRKNMPTVSHEIGQWCVYPNFGEIPKYTGVLKAKNLEIFSETLAGKSMGDMAETFLYASGRLQTLCYKADIEAALRTPGFAGFQLLGLNDFPGQGTALVGVLDPFWEEKGYTDGAEFRMFCNRTVPLVRFPKMVWQNDEVLEAPVEVAHFGERGLTGAEIEWQITTKDGRELTSGDSIRDLPLGNCIPAGTIRCDLAQLKKPAQLIVSVGIAGTEIRNRWNIWVYPAAKKTVNESPYIATRLDAAARAELERGGSVLLLPYGTLTAEQGGDIPVGFSSIFWNTAWTRGQAPHTLGISCDSEHPALAAFPNEGVSDYQWWDLMNRCQALDLDGYPDEFRPIVHIIDDWFTNRKLGLLYEARMGNGKLVVCGADLQNDLDRRPAAAQFRQSLLEYMASDAFDPVQRLEPEMLERKK</sequence>
<dbReference type="Gene3D" id="3.20.20.80">
    <property type="entry name" value="Glycosidases"/>
    <property type="match status" value="1"/>
</dbReference>
<dbReference type="EMBL" id="UGVL01000001">
    <property type="protein sequence ID" value="SUE34168.1"/>
    <property type="molecule type" value="Genomic_DNA"/>
</dbReference>
<reference evidence="8 9" key="1">
    <citation type="submission" date="2018-06" db="EMBL/GenBank/DDBJ databases">
        <authorList>
            <consortium name="Pathogen Informatics"/>
            <person name="Doyle S."/>
        </authorList>
    </citation>
    <scope>NUCLEOTIDE SEQUENCE [LARGE SCALE GENOMIC DNA]</scope>
    <source>
        <strain evidence="8 9">NCTC11190</strain>
    </source>
</reference>
<evidence type="ECO:0000256" key="1">
    <source>
        <dbReference type="ARBA" id="ARBA00001412"/>
    </source>
</evidence>
<dbReference type="InterPro" id="IPR036156">
    <property type="entry name" value="Beta-gal/glucu_dom_sf"/>
</dbReference>
<evidence type="ECO:0000313" key="9">
    <source>
        <dbReference type="Proteomes" id="UP000255233"/>
    </source>
</evidence>
<comment type="catalytic activity">
    <reaction evidence="1">
        <text>Hydrolysis of terminal non-reducing beta-D-galactose residues in beta-D-galactosides.</text>
        <dbReference type="EC" id="3.2.1.23"/>
    </reaction>
</comment>
<accession>A0A379MRB4</accession>
<proteinExistence type="inferred from homology"/>
<dbReference type="PROSITE" id="PS51257">
    <property type="entry name" value="PROKAR_LIPOPROTEIN"/>
    <property type="match status" value="1"/>
</dbReference>
<gene>
    <name evidence="8" type="primary">lacL</name>
    <name evidence="8" type="ORF">NCTC11190_01386</name>
</gene>
<dbReference type="GO" id="GO:0005990">
    <property type="term" value="P:lactose catabolic process"/>
    <property type="evidence" value="ECO:0007669"/>
    <property type="project" value="TreeGrafter"/>
</dbReference>